<gene>
    <name evidence="2" type="ORF">CMC5_084400</name>
</gene>
<dbReference type="Pfam" id="PF02575">
    <property type="entry name" value="YbaB_DNA_bd"/>
    <property type="match status" value="1"/>
</dbReference>
<dbReference type="NCBIfam" id="TIGR00103">
    <property type="entry name" value="DNA_YbaB_EbfC"/>
    <property type="match status" value="1"/>
</dbReference>
<keyword evidence="3" id="KW-1185">Reference proteome</keyword>
<evidence type="ECO:0000256" key="1">
    <source>
        <dbReference type="ARBA" id="ARBA00023125"/>
    </source>
</evidence>
<dbReference type="RefSeq" id="WP_050435576.1">
    <property type="nucleotide sequence ID" value="NZ_CP012159.1"/>
</dbReference>
<dbReference type="STRING" id="52.CMC5_084400"/>
<protein>
    <recommendedName>
        <fullName evidence="4">Nucleoid-associated protein</fullName>
    </recommendedName>
</protein>
<dbReference type="InterPro" id="IPR036894">
    <property type="entry name" value="YbaB-like_sf"/>
</dbReference>
<dbReference type="GO" id="GO:0005829">
    <property type="term" value="C:cytosol"/>
    <property type="evidence" value="ECO:0007669"/>
    <property type="project" value="TreeGrafter"/>
</dbReference>
<dbReference type="AlphaFoldDB" id="A0A0K1ETE8"/>
<keyword evidence="1" id="KW-0238">DNA-binding</keyword>
<dbReference type="Gene3D" id="3.30.1310.10">
    <property type="entry name" value="Nucleoid-associated protein YbaB-like domain"/>
    <property type="match status" value="1"/>
</dbReference>
<reference evidence="2 3" key="1">
    <citation type="submission" date="2015-07" db="EMBL/GenBank/DDBJ databases">
        <title>Genome analysis of myxobacterium Chondromyces crocatus Cm c5 reveals a high potential for natural compound synthesis and the genetic basis for the loss of fruiting body formation.</title>
        <authorList>
            <person name="Zaburannyi N."/>
            <person name="Bunk B."/>
            <person name="Maier J."/>
            <person name="Overmann J."/>
            <person name="Mueller R."/>
        </authorList>
    </citation>
    <scope>NUCLEOTIDE SEQUENCE [LARGE SCALE GENOMIC DNA]</scope>
    <source>
        <strain evidence="2 3">Cm c5</strain>
    </source>
</reference>
<dbReference type="PANTHER" id="PTHR33449:SF1">
    <property type="entry name" value="NUCLEOID-ASSOCIATED PROTEIN YBAB"/>
    <property type="match status" value="1"/>
</dbReference>
<evidence type="ECO:0008006" key="4">
    <source>
        <dbReference type="Google" id="ProtNLM"/>
    </source>
</evidence>
<accession>A0A0K1ETE8</accession>
<organism evidence="2 3">
    <name type="scientific">Chondromyces crocatus</name>
    <dbReference type="NCBI Taxonomy" id="52"/>
    <lineage>
        <taxon>Bacteria</taxon>
        <taxon>Pseudomonadati</taxon>
        <taxon>Myxococcota</taxon>
        <taxon>Polyangia</taxon>
        <taxon>Polyangiales</taxon>
        <taxon>Polyangiaceae</taxon>
        <taxon>Chondromyces</taxon>
    </lineage>
</organism>
<dbReference type="SUPFAM" id="SSF82607">
    <property type="entry name" value="YbaB-like"/>
    <property type="match status" value="1"/>
</dbReference>
<dbReference type="EMBL" id="CP012159">
    <property type="protein sequence ID" value="AKT44200.1"/>
    <property type="molecule type" value="Genomic_DNA"/>
</dbReference>
<dbReference type="PIRSF" id="PIRSF004555">
    <property type="entry name" value="UCP004555"/>
    <property type="match status" value="1"/>
</dbReference>
<dbReference type="KEGG" id="ccro:CMC5_084400"/>
<dbReference type="PANTHER" id="PTHR33449">
    <property type="entry name" value="NUCLEOID-ASSOCIATED PROTEIN YBAB"/>
    <property type="match status" value="1"/>
</dbReference>
<dbReference type="Proteomes" id="UP000067626">
    <property type="component" value="Chromosome"/>
</dbReference>
<dbReference type="OrthoDB" id="9803080at2"/>
<proteinExistence type="predicted"/>
<evidence type="ECO:0000313" key="2">
    <source>
        <dbReference type="EMBL" id="AKT44200.1"/>
    </source>
</evidence>
<sequence length="107" mass="11293">MQFRGGMNELVRQAARMQRKIDEVRAGLKDHEMSAGAAGDKVSVTVSCEGKLRKITIDPEFLASEGAELAFDAVVAAANSALDAADKHVEAEIAKVTGGIKIPGMHS</sequence>
<dbReference type="GO" id="GO:0003677">
    <property type="term" value="F:DNA binding"/>
    <property type="evidence" value="ECO:0007669"/>
    <property type="project" value="UniProtKB-KW"/>
</dbReference>
<name>A0A0K1ETE8_CHOCO</name>
<evidence type="ECO:0000313" key="3">
    <source>
        <dbReference type="Proteomes" id="UP000067626"/>
    </source>
</evidence>
<dbReference type="InterPro" id="IPR004401">
    <property type="entry name" value="YbaB/EbfC"/>
</dbReference>